<keyword evidence="2 9" id="KW-0963">Cytoplasm</keyword>
<keyword evidence="12" id="KW-1185">Reference proteome</keyword>
<dbReference type="InterPro" id="IPR033659">
    <property type="entry name" value="Ferrochelatase_N"/>
</dbReference>
<dbReference type="GO" id="GO:0006783">
    <property type="term" value="P:heme biosynthetic process"/>
    <property type="evidence" value="ECO:0007669"/>
    <property type="project" value="UniProtKB-UniRule"/>
</dbReference>
<feature type="binding site" evidence="9">
    <location>
        <position position="292"/>
    </location>
    <ligand>
        <name>Fe(2+)</name>
        <dbReference type="ChEBI" id="CHEBI:29033"/>
    </ligand>
</feature>
<comment type="caution">
    <text evidence="11">The sequence shown here is derived from an EMBL/GenBank/DDBJ whole genome shotgun (WGS) entry which is preliminary data.</text>
</comment>
<evidence type="ECO:0000256" key="5">
    <source>
        <dbReference type="ARBA" id="ARBA00023133"/>
    </source>
</evidence>
<evidence type="ECO:0000256" key="8">
    <source>
        <dbReference type="ARBA" id="ARBA00024536"/>
    </source>
</evidence>
<accession>A0A418YED0</accession>
<dbReference type="GO" id="GO:0004325">
    <property type="term" value="F:ferrochelatase activity"/>
    <property type="evidence" value="ECO:0007669"/>
    <property type="project" value="UniProtKB-UniRule"/>
</dbReference>
<evidence type="ECO:0000256" key="1">
    <source>
        <dbReference type="ARBA" id="ARBA00007718"/>
    </source>
</evidence>
<dbReference type="RefSeq" id="WP_119910849.1">
    <property type="nucleotide sequence ID" value="NZ_QZCH01000013.1"/>
</dbReference>
<dbReference type="CDD" id="cd03411">
    <property type="entry name" value="Ferrochelatase_N"/>
    <property type="match status" value="1"/>
</dbReference>
<keyword evidence="7 9" id="KW-0627">Porphyrin biosynthesis</keyword>
<sequence length="351" mass="39560">MSRFTALTENAHEKLSADTGVLLTNLGTPKAPTAEALRPYLRQFLSDPRVVEIPKLVWMIILHGIILRVRPAKSAKLYQSIWLEDGSPLLVHSKNQRGKLELALQAAGVNANVKLAMRYGEPSIEQALQEFQQQGIRKVVVLPLYPQYSGPTTGSTFDAVTRELQKWRFVPQMHFINSYHDHELYITALANSIAEDIAAKGMPDKLVLSYHGMPQQFFDNGDPYYCLCMKTSRLVAEKLQLEKDQYVTSFQSRFGKAEWLKPYTDATLEALAQEGKTNVAVACPAFSADCLETLEEMVHENREVFIEAGGKEYRYIDALNSRDDHIAMMTELVLPYLQPHPSPIKAPKVHA</sequence>
<dbReference type="PROSITE" id="PS00534">
    <property type="entry name" value="FERROCHELATASE"/>
    <property type="match status" value="1"/>
</dbReference>
<comment type="pathway">
    <text evidence="9 10">Porphyrin-containing compound metabolism; protoheme biosynthesis; protoheme from protoporphyrin-IX: step 1/1.</text>
</comment>
<dbReference type="CDD" id="cd00419">
    <property type="entry name" value="Ferrochelatase_C"/>
    <property type="match status" value="1"/>
</dbReference>
<dbReference type="SUPFAM" id="SSF53800">
    <property type="entry name" value="Chelatase"/>
    <property type="match status" value="1"/>
</dbReference>
<evidence type="ECO:0000313" key="11">
    <source>
        <dbReference type="EMBL" id="RJG47469.1"/>
    </source>
</evidence>
<dbReference type="InterPro" id="IPR001015">
    <property type="entry name" value="Ferrochelatase"/>
</dbReference>
<dbReference type="InterPro" id="IPR019772">
    <property type="entry name" value="Ferrochelatase_AS"/>
</dbReference>
<dbReference type="AlphaFoldDB" id="A0A418YED0"/>
<dbReference type="OrthoDB" id="9809741at2"/>
<comment type="catalytic activity">
    <reaction evidence="8">
        <text>Fe-coproporphyrin III + 2 H(+) = coproporphyrin III + Fe(2+)</text>
        <dbReference type="Rhea" id="RHEA:49572"/>
        <dbReference type="ChEBI" id="CHEBI:15378"/>
        <dbReference type="ChEBI" id="CHEBI:29033"/>
        <dbReference type="ChEBI" id="CHEBI:68438"/>
        <dbReference type="ChEBI" id="CHEBI:131725"/>
        <dbReference type="EC" id="4.99.1.9"/>
    </reaction>
    <physiologicalReaction direction="right-to-left" evidence="8">
        <dbReference type="Rhea" id="RHEA:49574"/>
    </physiologicalReaction>
</comment>
<reference evidence="11 12" key="2">
    <citation type="submission" date="2019-01" db="EMBL/GenBank/DDBJ databases">
        <title>Motilimonas pumilus sp. nov., isolated from the gut of sea cucumber (Apostichopus japonicus).</title>
        <authorList>
            <person name="Wang F.-Q."/>
            <person name="Ren L.-H."/>
            <person name="Lin Y.-W."/>
            <person name="Sun G.-H."/>
            <person name="Du Z.-J."/>
            <person name="Zhao J.-X."/>
            <person name="Liu X.-J."/>
            <person name="Liu L.-J."/>
        </authorList>
    </citation>
    <scope>NUCLEOTIDE SEQUENCE [LARGE SCALE GENOMIC DNA]</scope>
    <source>
        <strain evidence="11 12">PLHSC7-2</strain>
    </source>
</reference>
<dbReference type="EMBL" id="QZCH01000013">
    <property type="protein sequence ID" value="RJG47469.1"/>
    <property type="molecule type" value="Genomic_DNA"/>
</dbReference>
<dbReference type="UniPathway" id="UPA00252">
    <property type="reaction ID" value="UER00325"/>
</dbReference>
<organism evidence="11 12">
    <name type="scientific">Motilimonas pumila</name>
    <dbReference type="NCBI Taxonomy" id="2303987"/>
    <lineage>
        <taxon>Bacteria</taxon>
        <taxon>Pseudomonadati</taxon>
        <taxon>Pseudomonadota</taxon>
        <taxon>Gammaproteobacteria</taxon>
        <taxon>Alteromonadales</taxon>
        <taxon>Alteromonadales genera incertae sedis</taxon>
        <taxon>Motilimonas</taxon>
    </lineage>
</organism>
<dbReference type="PANTHER" id="PTHR11108">
    <property type="entry name" value="FERROCHELATASE"/>
    <property type="match status" value="1"/>
</dbReference>
<dbReference type="GO" id="GO:0005737">
    <property type="term" value="C:cytoplasm"/>
    <property type="evidence" value="ECO:0007669"/>
    <property type="project" value="UniProtKB-SubCell"/>
</dbReference>
<keyword evidence="6 9" id="KW-0456">Lyase</keyword>
<reference evidence="11 12" key="1">
    <citation type="submission" date="2018-09" db="EMBL/GenBank/DDBJ databases">
        <authorList>
            <person name="Wang F."/>
        </authorList>
    </citation>
    <scope>NUCLEOTIDE SEQUENCE [LARGE SCALE GENOMIC DNA]</scope>
    <source>
        <strain evidence="11 12">PLHSC7-2</strain>
    </source>
</reference>
<evidence type="ECO:0000313" key="12">
    <source>
        <dbReference type="Proteomes" id="UP000283255"/>
    </source>
</evidence>
<comment type="similarity">
    <text evidence="1 9 10">Belongs to the ferrochelatase family.</text>
</comment>
<evidence type="ECO:0000256" key="10">
    <source>
        <dbReference type="RuleBase" id="RU000607"/>
    </source>
</evidence>
<dbReference type="InterPro" id="IPR033644">
    <property type="entry name" value="Ferrochelatase_C"/>
</dbReference>
<keyword evidence="5 9" id="KW-0350">Heme biosynthesis</keyword>
<evidence type="ECO:0000256" key="4">
    <source>
        <dbReference type="ARBA" id="ARBA00023004"/>
    </source>
</evidence>
<dbReference type="EC" id="4.98.1.1" evidence="9 10"/>
<comment type="subcellular location">
    <subcellularLocation>
        <location evidence="9 10">Cytoplasm</location>
    </subcellularLocation>
</comment>
<proteinExistence type="inferred from homology"/>
<dbReference type="NCBIfam" id="TIGR00109">
    <property type="entry name" value="hemH"/>
    <property type="match status" value="1"/>
</dbReference>
<name>A0A418YED0_9GAMM</name>
<dbReference type="Proteomes" id="UP000283255">
    <property type="component" value="Unassembled WGS sequence"/>
</dbReference>
<dbReference type="GO" id="GO:0046872">
    <property type="term" value="F:metal ion binding"/>
    <property type="evidence" value="ECO:0007669"/>
    <property type="project" value="UniProtKB-KW"/>
</dbReference>
<keyword evidence="4 9" id="KW-0408">Iron</keyword>
<dbReference type="HAMAP" id="MF_00323">
    <property type="entry name" value="Ferrochelatase"/>
    <property type="match status" value="1"/>
</dbReference>
<gene>
    <name evidence="9" type="primary">hemH</name>
    <name evidence="11" type="ORF">D1Z90_11190</name>
</gene>
<evidence type="ECO:0000256" key="3">
    <source>
        <dbReference type="ARBA" id="ARBA00022723"/>
    </source>
</evidence>
<dbReference type="Gene3D" id="3.40.50.1400">
    <property type="match status" value="2"/>
</dbReference>
<dbReference type="PANTHER" id="PTHR11108:SF1">
    <property type="entry name" value="FERROCHELATASE, MITOCHONDRIAL"/>
    <property type="match status" value="1"/>
</dbReference>
<keyword evidence="3 9" id="KW-0479">Metal-binding</keyword>
<evidence type="ECO:0000256" key="7">
    <source>
        <dbReference type="ARBA" id="ARBA00023244"/>
    </source>
</evidence>
<comment type="function">
    <text evidence="9 10">Catalyzes the ferrous insertion into protoporphyrin IX.</text>
</comment>
<dbReference type="FunFam" id="3.40.50.1400:FF:000002">
    <property type="entry name" value="Ferrochelatase"/>
    <property type="match status" value="1"/>
</dbReference>
<evidence type="ECO:0000256" key="9">
    <source>
        <dbReference type="HAMAP-Rule" id="MF_00323"/>
    </source>
</evidence>
<protein>
    <recommendedName>
        <fullName evidence="9 10">Ferrochelatase</fullName>
        <ecNumber evidence="9 10">4.98.1.1</ecNumber>
    </recommendedName>
    <alternativeName>
        <fullName evidence="9">Heme synthase</fullName>
    </alternativeName>
    <alternativeName>
        <fullName evidence="9">Protoheme ferro-lyase</fullName>
    </alternativeName>
</protein>
<dbReference type="Pfam" id="PF00762">
    <property type="entry name" value="Ferrochelatase"/>
    <property type="match status" value="1"/>
</dbReference>
<evidence type="ECO:0000256" key="6">
    <source>
        <dbReference type="ARBA" id="ARBA00023239"/>
    </source>
</evidence>
<feature type="binding site" evidence="9">
    <location>
        <position position="211"/>
    </location>
    <ligand>
        <name>Fe(2+)</name>
        <dbReference type="ChEBI" id="CHEBI:29033"/>
    </ligand>
</feature>
<comment type="catalytic activity">
    <reaction evidence="9 10">
        <text>heme b + 2 H(+) = protoporphyrin IX + Fe(2+)</text>
        <dbReference type="Rhea" id="RHEA:22584"/>
        <dbReference type="ChEBI" id="CHEBI:15378"/>
        <dbReference type="ChEBI" id="CHEBI:29033"/>
        <dbReference type="ChEBI" id="CHEBI:57306"/>
        <dbReference type="ChEBI" id="CHEBI:60344"/>
        <dbReference type="EC" id="4.98.1.1"/>
    </reaction>
</comment>
<evidence type="ECO:0000256" key="2">
    <source>
        <dbReference type="ARBA" id="ARBA00022490"/>
    </source>
</evidence>